<gene>
    <name evidence="11" type="primary">prsA</name>
    <name evidence="12" type="ORF">E6W99_08150</name>
</gene>
<dbReference type="EC" id="5.2.1.8" evidence="11"/>
<keyword evidence="9 11" id="KW-0413">Isomerase</keyword>
<sequence>MIEKVFSSKKTLAILAALIVVVIAVFIFLTTRSEAVAKIGSEKITKDDLYTFFVEQSGASAVDTLITKSIIEQEVEKEKVSVNQEEIDEELQKLIDSYGGQDVFEQTLASSGLTQDLLEEDIKTNLQIEKLLESEIKITDEEMKTYFDENKDTFAQAEQVKASHILVEDEAKAKEVKEKLASGEDFAALAKEYSTDTASAESGGDLGFFSKGSMVAEFEDKAFSMKVDEISDPVKSEFGYHIIKVTDKKEAKEAIYEDSKAEIKGVLLDEKVAAEYPTWLEDKKEEYKIKNYLSENDKE</sequence>
<dbReference type="InterPro" id="IPR023059">
    <property type="entry name" value="Foldase_PrsA"/>
</dbReference>
<reference evidence="12 13" key="1">
    <citation type="submission" date="2019-04" db="EMBL/GenBank/DDBJ databases">
        <title>Bacillus sediminilitoris sp. nov., isolated from a tidal flat sediment on the East China Sea.</title>
        <authorList>
            <person name="Wei Y."/>
            <person name="Mao H."/>
            <person name="Fang J."/>
        </authorList>
    </citation>
    <scope>NUCLEOTIDE SEQUENCE [LARGE SCALE GENOMIC DNA]</scope>
    <source>
        <strain evidence="12 13">DSL-17</strain>
    </source>
</reference>
<evidence type="ECO:0000313" key="12">
    <source>
        <dbReference type="EMBL" id="THF81117.1"/>
    </source>
</evidence>
<accession>A0A4S4C0I3</accession>
<dbReference type="PROSITE" id="PS01096">
    <property type="entry name" value="PPIC_PPIASE_1"/>
    <property type="match status" value="1"/>
</dbReference>
<keyword evidence="7 11" id="KW-0472">Membrane</keyword>
<evidence type="ECO:0000256" key="11">
    <source>
        <dbReference type="HAMAP-Rule" id="MF_01145"/>
    </source>
</evidence>
<keyword evidence="13" id="KW-1185">Reference proteome</keyword>
<dbReference type="InterPro" id="IPR023058">
    <property type="entry name" value="PPIase_PpiC_CS"/>
</dbReference>
<dbReference type="EMBL" id="SSNT01000005">
    <property type="protein sequence ID" value="THF81117.1"/>
    <property type="molecule type" value="Genomic_DNA"/>
</dbReference>
<dbReference type="RefSeq" id="WP_136352691.1">
    <property type="nucleotide sequence ID" value="NZ_CP046266.1"/>
</dbReference>
<evidence type="ECO:0000256" key="1">
    <source>
        <dbReference type="ARBA" id="ARBA00000971"/>
    </source>
</evidence>
<evidence type="ECO:0000256" key="4">
    <source>
        <dbReference type="ARBA" id="ARBA00022475"/>
    </source>
</evidence>
<dbReference type="Proteomes" id="UP000310334">
    <property type="component" value="Unassembled WGS sequence"/>
</dbReference>
<keyword evidence="6 11" id="KW-0697">Rotamase</keyword>
<dbReference type="InterPro" id="IPR050245">
    <property type="entry name" value="PrsA_foldase"/>
</dbReference>
<dbReference type="Gene3D" id="1.10.4030.10">
    <property type="entry name" value="Porin chaperone SurA, peptide-binding domain"/>
    <property type="match status" value="1"/>
</dbReference>
<evidence type="ECO:0000256" key="9">
    <source>
        <dbReference type="ARBA" id="ARBA00023235"/>
    </source>
</evidence>
<dbReference type="OrthoDB" id="14196at2"/>
<evidence type="ECO:0000256" key="5">
    <source>
        <dbReference type="ARBA" id="ARBA00022729"/>
    </source>
</evidence>
<evidence type="ECO:0000256" key="2">
    <source>
        <dbReference type="ARBA" id="ARBA00004193"/>
    </source>
</evidence>
<keyword evidence="8" id="KW-0564">Palmitate</keyword>
<dbReference type="PROSITE" id="PS50198">
    <property type="entry name" value="PPIC_PPIASE_2"/>
    <property type="match status" value="1"/>
</dbReference>
<evidence type="ECO:0000256" key="7">
    <source>
        <dbReference type="ARBA" id="ARBA00023136"/>
    </source>
</evidence>
<comment type="caution">
    <text evidence="12">The sequence shown here is derived from an EMBL/GenBank/DDBJ whole genome shotgun (WGS) entry which is preliminary data.</text>
</comment>
<dbReference type="Pfam" id="PF13616">
    <property type="entry name" value="Rotamase_3"/>
    <property type="match status" value="1"/>
</dbReference>
<dbReference type="SUPFAM" id="SSF109998">
    <property type="entry name" value="Triger factor/SurA peptide-binding domain-like"/>
    <property type="match status" value="1"/>
</dbReference>
<proteinExistence type="inferred from homology"/>
<comment type="similarity">
    <text evidence="3 11">Belongs to the PrsA family.</text>
</comment>
<evidence type="ECO:0000256" key="10">
    <source>
        <dbReference type="ARBA" id="ARBA00023288"/>
    </source>
</evidence>
<dbReference type="AlphaFoldDB" id="A0A4S4C0I3"/>
<name>A0A4S4C0I3_9BACI</name>
<comment type="subcellular location">
    <subcellularLocation>
        <location evidence="2">Cell membrane</location>
        <topology evidence="2">Lipid-anchor</topology>
    </subcellularLocation>
</comment>
<dbReference type="PANTHER" id="PTHR47245">
    <property type="entry name" value="PEPTIDYLPROLYL ISOMERASE"/>
    <property type="match status" value="1"/>
</dbReference>
<dbReference type="InterPro" id="IPR000297">
    <property type="entry name" value="PPIase_PpiC"/>
</dbReference>
<dbReference type="InterPro" id="IPR046357">
    <property type="entry name" value="PPIase_dom_sf"/>
</dbReference>
<dbReference type="InterPro" id="IPR027304">
    <property type="entry name" value="Trigger_fact/SurA_dom_sf"/>
</dbReference>
<organism evidence="12 13">
    <name type="scientific">Metabacillus sediminilitoris</name>
    <dbReference type="NCBI Taxonomy" id="2567941"/>
    <lineage>
        <taxon>Bacteria</taxon>
        <taxon>Bacillati</taxon>
        <taxon>Bacillota</taxon>
        <taxon>Bacilli</taxon>
        <taxon>Bacillales</taxon>
        <taxon>Bacillaceae</taxon>
        <taxon>Metabacillus</taxon>
    </lineage>
</organism>
<keyword evidence="5 11" id="KW-0732">Signal</keyword>
<dbReference type="PANTHER" id="PTHR47245:SF1">
    <property type="entry name" value="FOLDASE PROTEIN PRSA"/>
    <property type="match status" value="1"/>
</dbReference>
<dbReference type="Pfam" id="PF13624">
    <property type="entry name" value="SurA_N_3"/>
    <property type="match status" value="1"/>
</dbReference>
<dbReference type="GO" id="GO:0005886">
    <property type="term" value="C:plasma membrane"/>
    <property type="evidence" value="ECO:0007669"/>
    <property type="project" value="UniProtKB-SubCell"/>
</dbReference>
<dbReference type="GO" id="GO:0006457">
    <property type="term" value="P:protein folding"/>
    <property type="evidence" value="ECO:0007669"/>
    <property type="project" value="UniProtKB-UniRule"/>
</dbReference>
<protein>
    <recommendedName>
        <fullName evidence="11">Foldase protein PrsA</fullName>
        <ecNumber evidence="11">5.2.1.8</ecNumber>
    </recommendedName>
</protein>
<dbReference type="HAMAP" id="MF_01145">
    <property type="entry name" value="Foldase_PrsA"/>
    <property type="match status" value="1"/>
</dbReference>
<dbReference type="SUPFAM" id="SSF54534">
    <property type="entry name" value="FKBP-like"/>
    <property type="match status" value="1"/>
</dbReference>
<evidence type="ECO:0000256" key="3">
    <source>
        <dbReference type="ARBA" id="ARBA00006071"/>
    </source>
</evidence>
<dbReference type="Gene3D" id="3.10.50.40">
    <property type="match status" value="1"/>
</dbReference>
<evidence type="ECO:0000313" key="13">
    <source>
        <dbReference type="Proteomes" id="UP000310334"/>
    </source>
</evidence>
<dbReference type="GO" id="GO:0003755">
    <property type="term" value="F:peptidyl-prolyl cis-trans isomerase activity"/>
    <property type="evidence" value="ECO:0007669"/>
    <property type="project" value="UniProtKB-UniRule"/>
</dbReference>
<keyword evidence="4 11" id="KW-1003">Cell membrane</keyword>
<comment type="function">
    <text evidence="11">Plays a major role in protein secretion by helping the post-translocational extracellular folding of several secreted proteins.</text>
</comment>
<comment type="catalytic activity">
    <reaction evidence="1 11">
        <text>[protein]-peptidylproline (omega=180) = [protein]-peptidylproline (omega=0)</text>
        <dbReference type="Rhea" id="RHEA:16237"/>
        <dbReference type="Rhea" id="RHEA-COMP:10747"/>
        <dbReference type="Rhea" id="RHEA-COMP:10748"/>
        <dbReference type="ChEBI" id="CHEBI:83833"/>
        <dbReference type="ChEBI" id="CHEBI:83834"/>
        <dbReference type="EC" id="5.2.1.8"/>
    </reaction>
</comment>
<evidence type="ECO:0000256" key="8">
    <source>
        <dbReference type="ARBA" id="ARBA00023139"/>
    </source>
</evidence>
<evidence type="ECO:0000256" key="6">
    <source>
        <dbReference type="ARBA" id="ARBA00023110"/>
    </source>
</evidence>
<keyword evidence="10" id="KW-0449">Lipoprotein</keyword>